<proteinExistence type="predicted"/>
<dbReference type="Pfam" id="PF14534">
    <property type="entry name" value="DUF4440"/>
    <property type="match status" value="1"/>
</dbReference>
<dbReference type="AlphaFoldDB" id="A0A8K0EDY9"/>
<dbReference type="InterPro" id="IPR032710">
    <property type="entry name" value="NTF2-like_dom_sf"/>
</dbReference>
<keyword evidence="3" id="KW-1185">Reference proteome</keyword>
<dbReference type="EMBL" id="OV696699">
    <property type="protein sequence ID" value="CAH1245001.1"/>
    <property type="molecule type" value="Genomic_DNA"/>
</dbReference>
<evidence type="ECO:0000313" key="3">
    <source>
        <dbReference type="Proteomes" id="UP000838412"/>
    </source>
</evidence>
<dbReference type="Gene3D" id="3.10.450.50">
    <property type="match status" value="1"/>
</dbReference>
<dbReference type="PANTHER" id="PTHR31664">
    <property type="entry name" value="PROTEIN CBG16427"/>
    <property type="match status" value="1"/>
</dbReference>
<dbReference type="SUPFAM" id="SSF54427">
    <property type="entry name" value="NTF2-like"/>
    <property type="match status" value="1"/>
</dbReference>
<dbReference type="CDD" id="cd00531">
    <property type="entry name" value="NTF2_like"/>
    <property type="match status" value="1"/>
</dbReference>
<dbReference type="InterPro" id="IPR027843">
    <property type="entry name" value="DUF4440"/>
</dbReference>
<reference evidence="2" key="1">
    <citation type="submission" date="2022-01" db="EMBL/GenBank/DDBJ databases">
        <authorList>
            <person name="Braso-Vives M."/>
        </authorList>
    </citation>
    <scope>NUCLEOTIDE SEQUENCE</scope>
</reference>
<dbReference type="OrthoDB" id="5970825at2759"/>
<dbReference type="PANTHER" id="PTHR31664:SF8">
    <property type="entry name" value="DUF4440 DOMAIN-CONTAINING PROTEIN"/>
    <property type="match status" value="1"/>
</dbReference>
<evidence type="ECO:0000313" key="2">
    <source>
        <dbReference type="EMBL" id="CAH1245001.1"/>
    </source>
</evidence>
<organism evidence="2 3">
    <name type="scientific">Branchiostoma lanceolatum</name>
    <name type="common">Common lancelet</name>
    <name type="synonym">Amphioxus lanceolatum</name>
    <dbReference type="NCBI Taxonomy" id="7740"/>
    <lineage>
        <taxon>Eukaryota</taxon>
        <taxon>Metazoa</taxon>
        <taxon>Chordata</taxon>
        <taxon>Cephalochordata</taxon>
        <taxon>Leptocardii</taxon>
        <taxon>Amphioxiformes</taxon>
        <taxon>Branchiostomatidae</taxon>
        <taxon>Branchiostoma</taxon>
    </lineage>
</organism>
<protein>
    <submittedName>
        <fullName evidence="2">Hypp7417 protein</fullName>
    </submittedName>
</protein>
<name>A0A8K0EDY9_BRALA</name>
<sequence length="126" mass="13966">MADLKALIDAQNEKYYACFKANDMKGVAALYTEDCKIMVTGMDTVHGREGVEKVVSNYRVAYGVMTLELKSEEVGPVGGDVTYDRGTYTAKTKDGTVADTGKYVVVWKKVGEDWLLYIDIFNTNKA</sequence>
<gene>
    <name evidence="2" type="primary">Hypp7417</name>
    <name evidence="2" type="ORF">BLAG_LOCUS7484</name>
</gene>
<evidence type="ECO:0000259" key="1">
    <source>
        <dbReference type="Pfam" id="PF14534"/>
    </source>
</evidence>
<dbReference type="Proteomes" id="UP000838412">
    <property type="component" value="Chromosome 14"/>
</dbReference>
<feature type="domain" description="DUF4440" evidence="1">
    <location>
        <begin position="8"/>
        <end position="116"/>
    </location>
</feature>
<accession>A0A8K0EDY9</accession>